<dbReference type="EMBL" id="JYDU01000119">
    <property type="protein sequence ID" value="KRX92124.1"/>
    <property type="molecule type" value="Genomic_DNA"/>
</dbReference>
<dbReference type="Proteomes" id="UP000054815">
    <property type="component" value="Unassembled WGS sequence"/>
</dbReference>
<sequence length="61" mass="6939">MRDGSVIHMLVQEAQRTGTRYRISLQTVHEIMYRQVAVHPMIAMPEGLDGRWAFAVVTAGR</sequence>
<reference evidence="1 2" key="1">
    <citation type="submission" date="2015-01" db="EMBL/GenBank/DDBJ databases">
        <title>Evolution of Trichinella species and genotypes.</title>
        <authorList>
            <person name="Korhonen P.K."/>
            <person name="Edoardo P."/>
            <person name="Giuseppe L.R."/>
            <person name="Gasser R.B."/>
        </authorList>
    </citation>
    <scope>NUCLEOTIDE SEQUENCE [LARGE SCALE GENOMIC DNA]</scope>
    <source>
        <strain evidence="1">ISS141</strain>
    </source>
</reference>
<comment type="caution">
    <text evidence="1">The sequence shown here is derived from an EMBL/GenBank/DDBJ whole genome shotgun (WGS) entry which is preliminary data.</text>
</comment>
<protein>
    <submittedName>
        <fullName evidence="1">Uncharacterized protein</fullName>
    </submittedName>
</protein>
<proteinExistence type="predicted"/>
<organism evidence="1 2">
    <name type="scientific">Trichinella pseudospiralis</name>
    <name type="common">Parasitic roundworm</name>
    <dbReference type="NCBI Taxonomy" id="6337"/>
    <lineage>
        <taxon>Eukaryota</taxon>
        <taxon>Metazoa</taxon>
        <taxon>Ecdysozoa</taxon>
        <taxon>Nematoda</taxon>
        <taxon>Enoplea</taxon>
        <taxon>Dorylaimia</taxon>
        <taxon>Trichinellida</taxon>
        <taxon>Trichinellidae</taxon>
        <taxon>Trichinella</taxon>
    </lineage>
</organism>
<name>A0A0V0XWJ3_TRIPS</name>
<evidence type="ECO:0000313" key="2">
    <source>
        <dbReference type="Proteomes" id="UP000054815"/>
    </source>
</evidence>
<accession>A0A0V0XWJ3</accession>
<dbReference type="AlphaFoldDB" id="A0A0V0XWJ3"/>
<evidence type="ECO:0000313" key="1">
    <source>
        <dbReference type="EMBL" id="KRX92124.1"/>
    </source>
</evidence>
<gene>
    <name evidence="1" type="ORF">T4E_4639</name>
</gene>